<dbReference type="PANTHER" id="PTHR43080:SF2">
    <property type="entry name" value="CBS DOMAIN-CONTAINING PROTEIN"/>
    <property type="match status" value="1"/>
</dbReference>
<dbReference type="KEGG" id="ttn:TTX_2038"/>
<dbReference type="Pfam" id="PF00571">
    <property type="entry name" value="CBS"/>
    <property type="match status" value="2"/>
</dbReference>
<evidence type="ECO:0000256" key="1">
    <source>
        <dbReference type="ARBA" id="ARBA00023122"/>
    </source>
</evidence>
<feature type="domain" description="CBS" evidence="3">
    <location>
        <begin position="83"/>
        <end position="140"/>
    </location>
</feature>
<sequence length="140" mass="15755">MIKLNIYDNYQPMEVKNIMNDRVVFCRGTETIRCAVSKMYAYNIGSVLVVDDRGAPIGIFTERDLVRVIAEGISLDTPLEKLAEKELIKVYPNDSIYIAAQKMIEHGIRHIPVVDAGRVVGILSIRDALRYLISLEGAYP</sequence>
<dbReference type="PaxDb" id="768679-TTX_2038"/>
<evidence type="ECO:0000256" key="2">
    <source>
        <dbReference type="PROSITE-ProRule" id="PRU00703"/>
    </source>
</evidence>
<dbReference type="eggNOG" id="arCOG00606">
    <property type="taxonomic scope" value="Archaea"/>
</dbReference>
<dbReference type="InterPro" id="IPR051257">
    <property type="entry name" value="Diverse_CBS-Domain"/>
</dbReference>
<dbReference type="PANTHER" id="PTHR43080">
    <property type="entry name" value="CBS DOMAIN-CONTAINING PROTEIN CBSX3, MITOCHONDRIAL"/>
    <property type="match status" value="1"/>
</dbReference>
<evidence type="ECO:0000313" key="4">
    <source>
        <dbReference type="EMBL" id="CCC82651.1"/>
    </source>
</evidence>
<evidence type="ECO:0000313" key="5">
    <source>
        <dbReference type="Proteomes" id="UP000002654"/>
    </source>
</evidence>
<dbReference type="SUPFAM" id="SSF54631">
    <property type="entry name" value="CBS-domain pair"/>
    <property type="match status" value="1"/>
</dbReference>
<gene>
    <name evidence="4" type="ordered locus">TTX_2038</name>
</gene>
<reference evidence="4 5" key="1">
    <citation type="journal article" date="2011" name="PLoS ONE">
        <title>The complete genome sequence of Thermoproteus tenax: a physiologically versatile member of the Crenarchaeota.</title>
        <authorList>
            <person name="Siebers B."/>
            <person name="Zaparty M."/>
            <person name="Raddatz G."/>
            <person name="Tjaden B."/>
            <person name="Albers S.V."/>
            <person name="Bell S.D."/>
            <person name="Blombach F."/>
            <person name="Kletzin A."/>
            <person name="Kyrpides N."/>
            <person name="Lanz C."/>
            <person name="Plagens A."/>
            <person name="Rampp M."/>
            <person name="Rosinus A."/>
            <person name="von Jan M."/>
            <person name="Makarova K.S."/>
            <person name="Klenk H.P."/>
            <person name="Schuster S.C."/>
            <person name="Hensel R."/>
        </authorList>
    </citation>
    <scope>NUCLEOTIDE SEQUENCE [LARGE SCALE GENOMIC DNA]</scope>
    <source>
        <strain evidence="5">ATCC 35583 / DSM 2078 / JCM 9277 / NBRC 100435 / Kra 1</strain>
    </source>
</reference>
<dbReference type="PATRIC" id="fig|768679.9.peg.2064"/>
<dbReference type="Proteomes" id="UP000002654">
    <property type="component" value="Chromosome"/>
</dbReference>
<dbReference type="CDD" id="cd09836">
    <property type="entry name" value="CBS_pair_arch"/>
    <property type="match status" value="1"/>
</dbReference>
<dbReference type="HOGENOM" id="CLU_040681_12_1_2"/>
<protein>
    <submittedName>
        <fullName evidence="4">Conserved protein with 2 CBS domains</fullName>
    </submittedName>
</protein>
<keyword evidence="1 2" id="KW-0129">CBS domain</keyword>
<organism evidence="4 5">
    <name type="scientific">Thermoproteus tenax (strain ATCC 35583 / DSM 2078 / JCM 9277 / NBRC 100435 / Kra 1)</name>
    <dbReference type="NCBI Taxonomy" id="768679"/>
    <lineage>
        <taxon>Archaea</taxon>
        <taxon>Thermoproteota</taxon>
        <taxon>Thermoprotei</taxon>
        <taxon>Thermoproteales</taxon>
        <taxon>Thermoproteaceae</taxon>
        <taxon>Thermoproteus</taxon>
    </lineage>
</organism>
<proteinExistence type="predicted"/>
<accession>G4RM56</accession>
<feature type="domain" description="CBS" evidence="3">
    <location>
        <begin position="19"/>
        <end position="75"/>
    </location>
</feature>
<keyword evidence="5" id="KW-1185">Reference proteome</keyword>
<dbReference type="Gene3D" id="3.10.580.10">
    <property type="entry name" value="CBS-domain"/>
    <property type="match status" value="1"/>
</dbReference>
<dbReference type="AlphaFoldDB" id="G4RM56"/>
<name>G4RM56_THETK</name>
<dbReference type="InterPro" id="IPR000644">
    <property type="entry name" value="CBS_dom"/>
</dbReference>
<dbReference type="SMART" id="SM00116">
    <property type="entry name" value="CBS"/>
    <property type="match status" value="2"/>
</dbReference>
<dbReference type="PROSITE" id="PS51371">
    <property type="entry name" value="CBS"/>
    <property type="match status" value="2"/>
</dbReference>
<dbReference type="STRING" id="768679.TTX_2038"/>
<dbReference type="InterPro" id="IPR046342">
    <property type="entry name" value="CBS_dom_sf"/>
</dbReference>
<evidence type="ECO:0000259" key="3">
    <source>
        <dbReference type="PROSITE" id="PS51371"/>
    </source>
</evidence>
<dbReference type="EMBL" id="FN869859">
    <property type="protein sequence ID" value="CCC82651.1"/>
    <property type="molecule type" value="Genomic_DNA"/>
</dbReference>